<comment type="similarity">
    <text evidence="1">Belongs to the mTERF family.</text>
</comment>
<dbReference type="EMBL" id="JARPOI010000006">
    <property type="protein sequence ID" value="KAJ9178535.1"/>
    <property type="molecule type" value="Genomic_DNA"/>
</dbReference>
<evidence type="ECO:0000256" key="1">
    <source>
        <dbReference type="ARBA" id="ARBA00007692"/>
    </source>
</evidence>
<keyword evidence="3" id="KW-0809">Transit peptide</keyword>
<sequence>MFGVISSRFALNKRLSLLLSNAQLGVLLFHSSFVIRSFPSSTSSNLNEHSFAVSYLINSCGLTLKSAQSISKRICFETTERPDSVLRFLREHGFTNSQIPKIVEGRPQVLLAQPEKTLLPKFEFLRSIGVSRLGISIIVSRNPDLLTRSIQRHMIPLYEVLKSVLVSDKKVVTALKRMRRSFRLYSLSNNLSLLRGLGVSQSSISCSPNVRH</sequence>
<comment type="caution">
    <text evidence="4">The sequence shown here is derived from an EMBL/GenBank/DDBJ whole genome shotgun (WGS) entry which is preliminary data.</text>
</comment>
<accession>A0ABQ9MGP9</accession>
<dbReference type="Proteomes" id="UP001174677">
    <property type="component" value="Chromosome 6"/>
</dbReference>
<evidence type="ECO:0000313" key="4">
    <source>
        <dbReference type="EMBL" id="KAJ9178535.1"/>
    </source>
</evidence>
<dbReference type="SMART" id="SM00733">
    <property type="entry name" value="Mterf"/>
    <property type="match status" value="2"/>
</dbReference>
<organism evidence="4 5">
    <name type="scientific">Hevea brasiliensis</name>
    <name type="common">Para rubber tree</name>
    <name type="synonym">Siphonia brasiliensis</name>
    <dbReference type="NCBI Taxonomy" id="3981"/>
    <lineage>
        <taxon>Eukaryota</taxon>
        <taxon>Viridiplantae</taxon>
        <taxon>Streptophyta</taxon>
        <taxon>Embryophyta</taxon>
        <taxon>Tracheophyta</taxon>
        <taxon>Spermatophyta</taxon>
        <taxon>Magnoliopsida</taxon>
        <taxon>eudicotyledons</taxon>
        <taxon>Gunneridae</taxon>
        <taxon>Pentapetalae</taxon>
        <taxon>rosids</taxon>
        <taxon>fabids</taxon>
        <taxon>Malpighiales</taxon>
        <taxon>Euphorbiaceae</taxon>
        <taxon>Crotonoideae</taxon>
        <taxon>Micrandreae</taxon>
        <taxon>Hevea</taxon>
    </lineage>
</organism>
<proteinExistence type="inferred from homology"/>
<evidence type="ECO:0000256" key="3">
    <source>
        <dbReference type="ARBA" id="ARBA00022946"/>
    </source>
</evidence>
<protein>
    <submittedName>
        <fullName evidence="4">Uncharacterized protein</fullName>
    </submittedName>
</protein>
<dbReference type="PANTHER" id="PTHR13068:SF185">
    <property type="match status" value="1"/>
</dbReference>
<keyword evidence="2" id="KW-0805">Transcription regulation</keyword>
<dbReference type="InterPro" id="IPR038538">
    <property type="entry name" value="MTERF_sf"/>
</dbReference>
<keyword evidence="2" id="KW-0804">Transcription</keyword>
<name>A0ABQ9MGP9_HEVBR</name>
<reference evidence="4" key="1">
    <citation type="journal article" date="2023" name="Plant Biotechnol. J.">
        <title>Chromosome-level wild Hevea brasiliensis genome provides new tools for genomic-assisted breeding and valuable loci to elevate rubber yield.</title>
        <authorList>
            <person name="Cheng H."/>
            <person name="Song X."/>
            <person name="Hu Y."/>
            <person name="Wu T."/>
            <person name="Yang Q."/>
            <person name="An Z."/>
            <person name="Feng S."/>
            <person name="Deng Z."/>
            <person name="Wu W."/>
            <person name="Zeng X."/>
            <person name="Tu M."/>
            <person name="Wang X."/>
            <person name="Huang H."/>
        </authorList>
    </citation>
    <scope>NUCLEOTIDE SEQUENCE</scope>
    <source>
        <strain evidence="4">MT/VB/25A 57/8</strain>
    </source>
</reference>
<keyword evidence="5" id="KW-1185">Reference proteome</keyword>
<evidence type="ECO:0000313" key="5">
    <source>
        <dbReference type="Proteomes" id="UP001174677"/>
    </source>
</evidence>
<evidence type="ECO:0000256" key="2">
    <source>
        <dbReference type="ARBA" id="ARBA00022472"/>
    </source>
</evidence>
<dbReference type="Pfam" id="PF02536">
    <property type="entry name" value="mTERF"/>
    <property type="match status" value="1"/>
</dbReference>
<dbReference type="Gene3D" id="1.25.70.10">
    <property type="entry name" value="Transcription termination factor 3, mitochondrial"/>
    <property type="match status" value="1"/>
</dbReference>
<dbReference type="InterPro" id="IPR003690">
    <property type="entry name" value="MTERF"/>
</dbReference>
<dbReference type="PANTHER" id="PTHR13068">
    <property type="entry name" value="CGI-12 PROTEIN-RELATED"/>
    <property type="match status" value="1"/>
</dbReference>
<gene>
    <name evidence="4" type="ORF">P3X46_010413</name>
</gene>
<keyword evidence="2" id="KW-0806">Transcription termination</keyword>